<reference evidence="1 2" key="1">
    <citation type="journal article" date="2014" name="Science">
        <title>Plant genetics. Early allopolyploid evolution in the post-Neolithic Brassica napus oilseed genome.</title>
        <authorList>
            <person name="Chalhoub B."/>
            <person name="Denoeud F."/>
            <person name="Liu S."/>
            <person name="Parkin I.A."/>
            <person name="Tang H."/>
            <person name="Wang X."/>
            <person name="Chiquet J."/>
            <person name="Belcram H."/>
            <person name="Tong C."/>
            <person name="Samans B."/>
            <person name="Correa M."/>
            <person name="Da Silva C."/>
            <person name="Just J."/>
            <person name="Falentin C."/>
            <person name="Koh C.S."/>
            <person name="Le Clainche I."/>
            <person name="Bernard M."/>
            <person name="Bento P."/>
            <person name="Noel B."/>
            <person name="Labadie K."/>
            <person name="Alberti A."/>
            <person name="Charles M."/>
            <person name="Arnaud D."/>
            <person name="Guo H."/>
            <person name="Daviaud C."/>
            <person name="Alamery S."/>
            <person name="Jabbari K."/>
            <person name="Zhao M."/>
            <person name="Edger P.P."/>
            <person name="Chelaifa H."/>
            <person name="Tack D."/>
            <person name="Lassalle G."/>
            <person name="Mestiri I."/>
            <person name="Schnel N."/>
            <person name="Le Paslier M.C."/>
            <person name="Fan G."/>
            <person name="Renault V."/>
            <person name="Bayer P.E."/>
            <person name="Golicz A.A."/>
            <person name="Manoli S."/>
            <person name="Lee T.H."/>
            <person name="Thi V.H."/>
            <person name="Chalabi S."/>
            <person name="Hu Q."/>
            <person name="Fan C."/>
            <person name="Tollenaere R."/>
            <person name="Lu Y."/>
            <person name="Battail C."/>
            <person name="Shen J."/>
            <person name="Sidebottom C.H."/>
            <person name="Wang X."/>
            <person name="Canaguier A."/>
            <person name="Chauveau A."/>
            <person name="Berard A."/>
            <person name="Deniot G."/>
            <person name="Guan M."/>
            <person name="Liu Z."/>
            <person name="Sun F."/>
            <person name="Lim Y.P."/>
            <person name="Lyons E."/>
            <person name="Town C.D."/>
            <person name="Bancroft I."/>
            <person name="Wang X."/>
            <person name="Meng J."/>
            <person name="Ma J."/>
            <person name="Pires J.C."/>
            <person name="King G.J."/>
            <person name="Brunel D."/>
            <person name="Delourme R."/>
            <person name="Renard M."/>
            <person name="Aury J.M."/>
            <person name="Adams K.L."/>
            <person name="Batley J."/>
            <person name="Snowdon R.J."/>
            <person name="Tost J."/>
            <person name="Edwards D."/>
            <person name="Zhou Y."/>
            <person name="Hua W."/>
            <person name="Sharpe A.G."/>
            <person name="Paterson A.H."/>
            <person name="Guan C."/>
            <person name="Wincker P."/>
        </authorList>
    </citation>
    <scope>NUCLEOTIDE SEQUENCE [LARGE SCALE GENOMIC DNA]</scope>
    <source>
        <strain evidence="2">cv. Darmor-bzh</strain>
    </source>
</reference>
<proteinExistence type="predicted"/>
<accession>A0A078H8W5</accession>
<organism evidence="1 2">
    <name type="scientific">Brassica napus</name>
    <name type="common">Rape</name>
    <dbReference type="NCBI Taxonomy" id="3708"/>
    <lineage>
        <taxon>Eukaryota</taxon>
        <taxon>Viridiplantae</taxon>
        <taxon>Streptophyta</taxon>
        <taxon>Embryophyta</taxon>
        <taxon>Tracheophyta</taxon>
        <taxon>Spermatophyta</taxon>
        <taxon>Magnoliopsida</taxon>
        <taxon>eudicotyledons</taxon>
        <taxon>Gunneridae</taxon>
        <taxon>Pentapetalae</taxon>
        <taxon>rosids</taxon>
        <taxon>malvids</taxon>
        <taxon>Brassicales</taxon>
        <taxon>Brassicaceae</taxon>
        <taxon>Brassiceae</taxon>
        <taxon>Brassica</taxon>
    </lineage>
</organism>
<evidence type="ECO:0000313" key="2">
    <source>
        <dbReference type="Proteomes" id="UP000028999"/>
    </source>
</evidence>
<keyword evidence="2" id="KW-1185">Reference proteome</keyword>
<name>A0A078H8W5_BRANA</name>
<sequence length="125" mass="13966">MILREKQGGRSLMFYLRHVECGGPSHQETDQATLSNSLSTLVLRRFFNIPSPAASFYATLQHLCMNLPFFVLMVSCHFDTELSNSWSILSKAKNSVCFLPDRSVVASDLVFPGKPRCGSLCLFDS</sequence>
<dbReference type="EMBL" id="LK032331">
    <property type="protein sequence ID" value="CDY34221.1"/>
    <property type="molecule type" value="Genomic_DNA"/>
</dbReference>
<dbReference type="Proteomes" id="UP000028999">
    <property type="component" value="Unassembled WGS sequence"/>
</dbReference>
<protein>
    <submittedName>
        <fullName evidence="1">BnaA01g24380D protein</fullName>
    </submittedName>
</protein>
<gene>
    <name evidence="1" type="primary">BnaA01g24380D</name>
    <name evidence="1" type="ORF">GSBRNA2T00056217001</name>
</gene>
<dbReference type="AlphaFoldDB" id="A0A078H8W5"/>
<dbReference type="PaxDb" id="3708-A0A078H8W5"/>
<dbReference type="Gramene" id="CDY34221">
    <property type="protein sequence ID" value="CDY34221"/>
    <property type="gene ID" value="GSBRNA2T00056217001"/>
</dbReference>
<evidence type="ECO:0000313" key="1">
    <source>
        <dbReference type="EMBL" id="CDY34221.1"/>
    </source>
</evidence>